<accession>A0ACC3SMI3</accession>
<dbReference type="EMBL" id="JAMKPW020000003">
    <property type="protein sequence ID" value="KAK8219682.1"/>
    <property type="molecule type" value="Genomic_DNA"/>
</dbReference>
<sequence>MPPSQLKRLKASLREQGITGPQKSKKEKKQSRGQNADQRVQRHAALQSIRDSFNPFEIKAPQRPSKFATTSNRPNAGPAVGRPGVTKSMGEEARRKTLLPEMQRRNKTGGILDRRIGENDPTMTPEERALQRFAREKAKKRGNVFDLEADDEDEFGGMLTHAGRALDFENGDGPQIRDDFEDEELSDEESETEGRPLKRRRPSLDDEGLEESAMEDGDENEPARKKTKAEVMKEVMAKSKLHKYERQKAKEDDDDLRAQLDEGMADMLALLRGHKPAPKPKEPELGPNAGMNPERMAMLNGLSHESADKQYDSRLRQMAMDKRAAPTERTKTEEEKVAEEAQRLKEMEDKRLRRMRGEEESEDEAEEEKPQQPPAEDFAFEDEDLPDDAAAFGLPSAPADNKPLVLEDEDEFALDEDLVASGSDIESDVSGESDSDSDDENIGEAYEDEEDEFVRGILSKDDKSRPELGQKPKDKPSTEIGKGVAYTYECPRTHAELLKTIQDVPTEEVPTVVQRIRALYHPSLSAENKEKLGGFAVALVDHISYMATAKQSLQVMETLIRHVHSLSRTYPETIAAAFRLHLDAFHKRGSPSTGDLAILTAIGSVYPTSDHFHQVVTPAITAIARWLEMTNPTTPSDFATGAFLVKLAIRYQGLSKRYAPEAVRFTLKALQHRPALTQAQLQPHVANLLSMADLWSSKSAFTEILAPAAVEALKGLGQKKALQHLNIQLSQSRLRRRPLELHHHRPLPIKTSVPKFEESFNPDKHYDPDRERADASKLRAEYKRERKGALRELRKDANFMAREQLREKRERDAEYEKKYKRLVAEIQGEEGHEAKQYEREKRMRKSKR</sequence>
<evidence type="ECO:0000313" key="1">
    <source>
        <dbReference type="EMBL" id="KAK8219682.1"/>
    </source>
</evidence>
<dbReference type="Proteomes" id="UP001320706">
    <property type="component" value="Unassembled WGS sequence"/>
</dbReference>
<proteinExistence type="predicted"/>
<gene>
    <name evidence="1" type="primary">NOP14</name>
    <name evidence="1" type="ORF">M8818_000656</name>
</gene>
<name>A0ACC3SMI3_9PEZI</name>
<protein>
    <submittedName>
        <fullName evidence="1">Nucleolar complex protein 14</fullName>
    </submittedName>
</protein>
<keyword evidence="2" id="KW-1185">Reference proteome</keyword>
<organism evidence="1 2">
    <name type="scientific">Zalaria obscura</name>
    <dbReference type="NCBI Taxonomy" id="2024903"/>
    <lineage>
        <taxon>Eukaryota</taxon>
        <taxon>Fungi</taxon>
        <taxon>Dikarya</taxon>
        <taxon>Ascomycota</taxon>
        <taxon>Pezizomycotina</taxon>
        <taxon>Dothideomycetes</taxon>
        <taxon>Dothideomycetidae</taxon>
        <taxon>Dothideales</taxon>
        <taxon>Zalariaceae</taxon>
        <taxon>Zalaria</taxon>
    </lineage>
</organism>
<comment type="caution">
    <text evidence="1">The sequence shown here is derived from an EMBL/GenBank/DDBJ whole genome shotgun (WGS) entry which is preliminary data.</text>
</comment>
<reference evidence="1" key="1">
    <citation type="submission" date="2024-02" db="EMBL/GenBank/DDBJ databases">
        <title>Metagenome Assembled Genome of Zalaria obscura JY119.</title>
        <authorList>
            <person name="Vighnesh L."/>
            <person name="Jagadeeshwari U."/>
            <person name="Venkata Ramana C."/>
            <person name="Sasikala C."/>
        </authorList>
    </citation>
    <scope>NUCLEOTIDE SEQUENCE</scope>
    <source>
        <strain evidence="1">JY119</strain>
    </source>
</reference>
<evidence type="ECO:0000313" key="2">
    <source>
        <dbReference type="Proteomes" id="UP001320706"/>
    </source>
</evidence>